<gene>
    <name evidence="1" type="ORF">DHETER_LOCUS3018</name>
</gene>
<dbReference type="EMBL" id="CAJVPU010002445">
    <property type="protein sequence ID" value="CAG8501246.1"/>
    <property type="molecule type" value="Genomic_DNA"/>
</dbReference>
<organism evidence="1 2">
    <name type="scientific">Dentiscutata heterogama</name>
    <dbReference type="NCBI Taxonomy" id="1316150"/>
    <lineage>
        <taxon>Eukaryota</taxon>
        <taxon>Fungi</taxon>
        <taxon>Fungi incertae sedis</taxon>
        <taxon>Mucoromycota</taxon>
        <taxon>Glomeromycotina</taxon>
        <taxon>Glomeromycetes</taxon>
        <taxon>Diversisporales</taxon>
        <taxon>Gigasporaceae</taxon>
        <taxon>Dentiscutata</taxon>
    </lineage>
</organism>
<name>A0ACA9L1W2_9GLOM</name>
<evidence type="ECO:0000313" key="2">
    <source>
        <dbReference type="Proteomes" id="UP000789702"/>
    </source>
</evidence>
<keyword evidence="2" id="KW-1185">Reference proteome</keyword>
<protein>
    <submittedName>
        <fullName evidence="1">6303_t:CDS:1</fullName>
    </submittedName>
</protein>
<dbReference type="Proteomes" id="UP000789702">
    <property type="component" value="Unassembled WGS sequence"/>
</dbReference>
<sequence>TNSTQTKLLSTYHTIIKDSKSISDTEGSHSIVSSNIASNTQCGFFVADKNFSLKCIKIKESNKIFDNTNSHHFYSDEFFDSKDVRNDKMEDISKKDKGKKSVIYNSKKGRSGVGHSTCNSLKSSDSNIAFEKNEY</sequence>
<accession>A0ACA9L1W2</accession>
<comment type="caution">
    <text evidence="1">The sequence shown here is derived from an EMBL/GenBank/DDBJ whole genome shotgun (WGS) entry which is preliminary data.</text>
</comment>
<evidence type="ECO:0000313" key="1">
    <source>
        <dbReference type="EMBL" id="CAG8501246.1"/>
    </source>
</evidence>
<feature type="non-terminal residue" evidence="1">
    <location>
        <position position="1"/>
    </location>
</feature>
<proteinExistence type="predicted"/>
<reference evidence="1" key="1">
    <citation type="submission" date="2021-06" db="EMBL/GenBank/DDBJ databases">
        <authorList>
            <person name="Kallberg Y."/>
            <person name="Tangrot J."/>
            <person name="Rosling A."/>
        </authorList>
    </citation>
    <scope>NUCLEOTIDE SEQUENCE</scope>
    <source>
        <strain evidence="1">IL203A</strain>
    </source>
</reference>